<dbReference type="PROSITE" id="PS52016">
    <property type="entry name" value="TONB_DEPENDENT_REC_3"/>
    <property type="match status" value="1"/>
</dbReference>
<feature type="chain" id="PRO_5003284421" evidence="13">
    <location>
        <begin position="19"/>
        <end position="643"/>
    </location>
</feature>
<keyword evidence="9 16" id="KW-0675">Receptor</keyword>
<dbReference type="InterPro" id="IPR039426">
    <property type="entry name" value="TonB-dep_rcpt-like"/>
</dbReference>
<evidence type="ECO:0000256" key="7">
    <source>
        <dbReference type="ARBA" id="ARBA00023077"/>
    </source>
</evidence>
<dbReference type="STRING" id="717774.Marme_0805"/>
<dbReference type="Proteomes" id="UP000001062">
    <property type="component" value="Chromosome"/>
</dbReference>
<evidence type="ECO:0000259" key="15">
    <source>
        <dbReference type="Pfam" id="PF07715"/>
    </source>
</evidence>
<protein>
    <submittedName>
        <fullName evidence="16">TonB-dependent receptor</fullName>
    </submittedName>
</protein>
<dbReference type="Pfam" id="PF00593">
    <property type="entry name" value="TonB_dep_Rec_b-barrel"/>
    <property type="match status" value="1"/>
</dbReference>
<keyword evidence="5 11" id="KW-0812">Transmembrane</keyword>
<dbReference type="InterPro" id="IPR000531">
    <property type="entry name" value="Beta-barrel_TonB"/>
</dbReference>
<dbReference type="InterPro" id="IPR036942">
    <property type="entry name" value="Beta-barrel_TonB_sf"/>
</dbReference>
<name>F2K335_MARM1</name>
<evidence type="ECO:0000256" key="12">
    <source>
        <dbReference type="PROSITE-ProRule" id="PRU10143"/>
    </source>
</evidence>
<comment type="similarity">
    <text evidence="2">Belongs to the TonB-dependent receptor family. Hemoglobin/haptoglobin binding protein subfamily.</text>
</comment>
<dbReference type="PANTHER" id="PTHR30069:SF29">
    <property type="entry name" value="HEMOGLOBIN AND HEMOGLOBIN-HAPTOGLOBIN-BINDING PROTEIN 1-RELATED"/>
    <property type="match status" value="1"/>
</dbReference>
<reference evidence="16 17" key="1">
    <citation type="journal article" date="2012" name="Stand. Genomic Sci.">
        <title>Complete genome sequence of the melanogenic marine bacterium Marinomonas mediterranea type strain (MMB-1(T)).</title>
        <authorList>
            <person name="Lucas-Elio P."/>
            <person name="Goodwin L."/>
            <person name="Woyke T."/>
            <person name="Pitluck S."/>
            <person name="Nolan M."/>
            <person name="Kyrpides N.C."/>
            <person name="Detter J.C."/>
            <person name="Copeland A."/>
            <person name="Teshima H."/>
            <person name="Bruce D."/>
            <person name="Detter C."/>
            <person name="Tapia R."/>
            <person name="Han S."/>
            <person name="Land M.L."/>
            <person name="Ivanova N."/>
            <person name="Mikhailova N."/>
            <person name="Johnston A.W."/>
            <person name="Sanchez-Amat A."/>
        </authorList>
    </citation>
    <scope>NUCLEOTIDE SEQUENCE [LARGE SCALE GENOMIC DNA]</scope>
    <source>
        <strain evidence="17">ATCC 700492 / JCM 21426 / NBRC 103028 / MMB-1</strain>
    </source>
</reference>
<gene>
    <name evidence="16" type="ordered locus">Marme_0805</name>
</gene>
<proteinExistence type="inferred from homology"/>
<evidence type="ECO:0000256" key="1">
    <source>
        <dbReference type="ARBA" id="ARBA00004571"/>
    </source>
</evidence>
<keyword evidence="6 13" id="KW-0732">Signal</keyword>
<dbReference type="InterPro" id="IPR010916">
    <property type="entry name" value="TonB_box_CS"/>
</dbReference>
<evidence type="ECO:0000259" key="14">
    <source>
        <dbReference type="Pfam" id="PF00593"/>
    </source>
</evidence>
<dbReference type="GO" id="GO:0009279">
    <property type="term" value="C:cell outer membrane"/>
    <property type="evidence" value="ECO:0007669"/>
    <property type="project" value="UniProtKB-SubCell"/>
</dbReference>
<dbReference type="GO" id="GO:0044718">
    <property type="term" value="P:siderophore transmembrane transport"/>
    <property type="evidence" value="ECO:0007669"/>
    <property type="project" value="TreeGrafter"/>
</dbReference>
<evidence type="ECO:0000256" key="11">
    <source>
        <dbReference type="PROSITE-ProRule" id="PRU01360"/>
    </source>
</evidence>
<dbReference type="eggNOG" id="COG4771">
    <property type="taxonomic scope" value="Bacteria"/>
</dbReference>
<dbReference type="RefSeq" id="WP_013659993.1">
    <property type="nucleotide sequence ID" value="NC_015276.1"/>
</dbReference>
<feature type="domain" description="TonB-dependent receptor-like beta-barrel" evidence="14">
    <location>
        <begin position="240"/>
        <end position="613"/>
    </location>
</feature>
<evidence type="ECO:0000256" key="13">
    <source>
        <dbReference type="SAM" id="SignalP"/>
    </source>
</evidence>
<dbReference type="InterPro" id="IPR012910">
    <property type="entry name" value="Plug_dom"/>
</dbReference>
<dbReference type="SUPFAM" id="SSF56935">
    <property type="entry name" value="Porins"/>
    <property type="match status" value="1"/>
</dbReference>
<evidence type="ECO:0000256" key="8">
    <source>
        <dbReference type="ARBA" id="ARBA00023136"/>
    </source>
</evidence>
<evidence type="ECO:0000256" key="4">
    <source>
        <dbReference type="ARBA" id="ARBA00022452"/>
    </source>
</evidence>
<dbReference type="PROSITE" id="PS00430">
    <property type="entry name" value="TONB_DEPENDENT_REC_1"/>
    <property type="match status" value="1"/>
</dbReference>
<keyword evidence="3 11" id="KW-0813">Transport</keyword>
<feature type="signal peptide" evidence="13">
    <location>
        <begin position="1"/>
        <end position="18"/>
    </location>
</feature>
<evidence type="ECO:0000256" key="2">
    <source>
        <dbReference type="ARBA" id="ARBA00008143"/>
    </source>
</evidence>
<dbReference type="Pfam" id="PF07715">
    <property type="entry name" value="Plug"/>
    <property type="match status" value="1"/>
</dbReference>
<keyword evidence="8 11" id="KW-0472">Membrane</keyword>
<sequence>MKKILRIALLLYSDILLADDKSVLLDTLVVTGTKTEKTVADSPVAVNVVTKKDILASNATSVAEAIEALPGLRLKEIHGQGGDELVMQGMTGNHILVLKDGAPIHNFGISGSNLSRININDVQRIEIVPGNASVLYGSSAMGGVVNIITNTPKEEWLSLTTTIKQNQDDKYTPSESVFQVDNGLKLDNWTLASQWQFRNRQPYDTPPTDNSEDIAQLIAADVNEKLTYRHTKKTYSDLWFSLVREDTDREYDEQTPGSVLRETQQRNYRSQELGYRYKGHSWDLSLKSNAAKLTSDTDNLKTSNYLDERRQTNSDNVLLQANKTFSTENHDITSGVSFSQIDIEQTLTETQLSATTAKTEVNDTIKGTEFFIQDDWYVTDELELVSGIRTQWDSGFGQQTVPNIAVRWDVSPDLFIRSSAGLGYRVPNIKERYYRFDHSSSGYEVIGNPDLEPEVAKSLNVELSYKDLTVQTFYKDITNLIDTSLDESIENGLDTYLYSNINSALIYGASIGISHKINKVQLSANYQWTKTKDQDTGLQLDHRPTHIASLKLKRPVSLPHIKSSNVSLSARYTGEQFYDAKKNEKSQGYLLLNANLSMHFNDQWSVSFSGKNLSDVKNESGIDYDLRPMIGRQWMLTLSYTPY</sequence>
<keyword evidence="4 11" id="KW-1134">Transmembrane beta strand</keyword>
<evidence type="ECO:0000256" key="9">
    <source>
        <dbReference type="ARBA" id="ARBA00023170"/>
    </source>
</evidence>
<feature type="domain" description="TonB-dependent receptor plug" evidence="15">
    <location>
        <begin position="39"/>
        <end position="144"/>
    </location>
</feature>
<dbReference type="PATRIC" id="fig|717774.3.peg.837"/>
<dbReference type="Gene3D" id="2.170.130.10">
    <property type="entry name" value="TonB-dependent receptor, plug domain"/>
    <property type="match status" value="1"/>
</dbReference>
<feature type="short sequence motif" description="TonB box" evidence="12">
    <location>
        <begin position="27"/>
        <end position="33"/>
    </location>
</feature>
<evidence type="ECO:0000256" key="10">
    <source>
        <dbReference type="ARBA" id="ARBA00023237"/>
    </source>
</evidence>
<dbReference type="InterPro" id="IPR037066">
    <property type="entry name" value="Plug_dom_sf"/>
</dbReference>
<evidence type="ECO:0000256" key="3">
    <source>
        <dbReference type="ARBA" id="ARBA00022448"/>
    </source>
</evidence>
<dbReference type="CDD" id="cd01347">
    <property type="entry name" value="ligand_gated_channel"/>
    <property type="match status" value="1"/>
</dbReference>
<dbReference type="AlphaFoldDB" id="F2K335"/>
<dbReference type="EMBL" id="CP002583">
    <property type="protein sequence ID" value="ADZ90088.1"/>
    <property type="molecule type" value="Genomic_DNA"/>
</dbReference>
<dbReference type="GO" id="GO:0015344">
    <property type="term" value="F:siderophore uptake transmembrane transporter activity"/>
    <property type="evidence" value="ECO:0007669"/>
    <property type="project" value="TreeGrafter"/>
</dbReference>
<evidence type="ECO:0000313" key="16">
    <source>
        <dbReference type="EMBL" id="ADZ90088.1"/>
    </source>
</evidence>
<keyword evidence="10 11" id="KW-0998">Cell outer membrane</keyword>
<accession>F2K335</accession>
<dbReference type="Gene3D" id="2.40.170.20">
    <property type="entry name" value="TonB-dependent receptor, beta-barrel domain"/>
    <property type="match status" value="1"/>
</dbReference>
<evidence type="ECO:0000313" key="17">
    <source>
        <dbReference type="Proteomes" id="UP000001062"/>
    </source>
</evidence>
<evidence type="ECO:0000256" key="6">
    <source>
        <dbReference type="ARBA" id="ARBA00022729"/>
    </source>
</evidence>
<keyword evidence="7 12" id="KW-0798">TonB box</keyword>
<dbReference type="KEGG" id="mme:Marme_0805"/>
<keyword evidence="17" id="KW-1185">Reference proteome</keyword>
<organism evidence="16 17">
    <name type="scientific">Marinomonas mediterranea (strain ATCC 700492 / JCM 21426 / NBRC 103028 / MMB-1)</name>
    <dbReference type="NCBI Taxonomy" id="717774"/>
    <lineage>
        <taxon>Bacteria</taxon>
        <taxon>Pseudomonadati</taxon>
        <taxon>Pseudomonadota</taxon>
        <taxon>Gammaproteobacteria</taxon>
        <taxon>Oceanospirillales</taxon>
        <taxon>Oceanospirillaceae</taxon>
        <taxon>Marinomonas</taxon>
    </lineage>
</organism>
<dbReference type="OrthoDB" id="9764669at2"/>
<evidence type="ECO:0000256" key="5">
    <source>
        <dbReference type="ARBA" id="ARBA00022692"/>
    </source>
</evidence>
<comment type="subcellular location">
    <subcellularLocation>
        <location evidence="1 11">Cell outer membrane</location>
        <topology evidence="1 11">Multi-pass membrane protein</topology>
    </subcellularLocation>
</comment>
<dbReference type="HOGENOM" id="CLU_008287_18_0_6"/>
<dbReference type="PANTHER" id="PTHR30069">
    <property type="entry name" value="TONB-DEPENDENT OUTER MEMBRANE RECEPTOR"/>
    <property type="match status" value="1"/>
</dbReference>